<dbReference type="RefSeq" id="WP_120034612.1">
    <property type="nucleotide sequence ID" value="NZ_QVMU01000027.1"/>
</dbReference>
<evidence type="ECO:0000259" key="4">
    <source>
        <dbReference type="PROSITE" id="PS50883"/>
    </source>
</evidence>
<protein>
    <recommendedName>
        <fullName evidence="1">cyclic-guanylate-specific phosphodiesterase</fullName>
        <ecNumber evidence="1">3.1.4.52</ecNumber>
    </recommendedName>
</protein>
<comment type="caution">
    <text evidence="7">The sequence shown here is derived from an EMBL/GenBank/DDBJ whole genome shotgun (WGS) entry which is preliminary data.</text>
</comment>
<dbReference type="SUPFAM" id="SSF158472">
    <property type="entry name" value="HAMP domain-like"/>
    <property type="match status" value="1"/>
</dbReference>
<evidence type="ECO:0000259" key="6">
    <source>
        <dbReference type="PROSITE" id="PS50887"/>
    </source>
</evidence>
<gene>
    <name evidence="7" type="ORF">DZ860_19850</name>
</gene>
<dbReference type="GO" id="GO:0016020">
    <property type="term" value="C:membrane"/>
    <property type="evidence" value="ECO:0007669"/>
    <property type="project" value="InterPro"/>
</dbReference>
<dbReference type="SMART" id="SM00267">
    <property type="entry name" value="GGDEF"/>
    <property type="match status" value="1"/>
</dbReference>
<keyword evidence="3" id="KW-0812">Transmembrane</keyword>
<keyword evidence="8" id="KW-1185">Reference proteome</keyword>
<proteinExistence type="predicted"/>
<dbReference type="GO" id="GO:0007165">
    <property type="term" value="P:signal transduction"/>
    <property type="evidence" value="ECO:0007669"/>
    <property type="project" value="InterPro"/>
</dbReference>
<sequence length="732" mass="82564">MKLKRKLVIGNMFMVVLALSILSISQLFIANYYAQEILTKTSNHISSKFITYAHARAEQTMSYLTEALINPLYFYDLEGVQDLLEPTLKDSSTLQIKVFDKRGLIFHSGGDHAMSEYGKALNMPAIEAAILKDKTPLVRIENETMTMAQPLLLNDELLGGLVMQYSLEKSHRDIEQNQSIVEEINQFSQQSSTTLIIIVAVIMCLISLIFSILLANALIVPITKLVGHSRRISNGEYQVSNQINRDDELGELARAFDEMDLNLKERTDAIEFLAYSDPLTKLPNRIQFIQFLEQQLQTKNVRPFAVFFIDLDEFKRINDIFGHHVGDELLCEVAKLLQENIRNCDFLASSGRQSHSLLSRVGGDEFLLCIPDIHNADLASKIAKRLLTVISQPIYLNGPKEFFVIGGSIGVALSNIAGHTPEELVKNADIAMYAAKYRGKGTYCHFSNEMKQRVKSHGAIERELRKAIVDFSQFQLWYQPKIDLKTGKTIGAEALIRWIHPEKGFVPPSDFIPIAEAMGTIIPIGTWVIEQVCRDLESWQDLLKDQPEFHVALNLSVKQLFRQNVADVLEQQMRQHSIPSSRVQVEVTETALMQDKHSAKKSLDALRKIGIEVWLDDFGTGYSSLRYLREFNIDGLKIDRTFVSDIEQDANARALCAAIISMAHQLGVRVVAEGVEETTQLDFLIKEGCDYGQGYLFGKPVPLIEFEKTLHNSKPEALTLSNNESSPLEIIK</sequence>
<dbReference type="Gene3D" id="6.10.340.10">
    <property type="match status" value="1"/>
</dbReference>
<dbReference type="SMART" id="SM00052">
    <property type="entry name" value="EAL"/>
    <property type="match status" value="1"/>
</dbReference>
<dbReference type="Proteomes" id="UP000273252">
    <property type="component" value="Unassembled WGS sequence"/>
</dbReference>
<dbReference type="AlphaFoldDB" id="A0A3A6Q6X2"/>
<dbReference type="EMBL" id="QVMU01000027">
    <property type="protein sequence ID" value="RJX66538.1"/>
    <property type="molecule type" value="Genomic_DNA"/>
</dbReference>
<feature type="transmembrane region" description="Helical" evidence="3">
    <location>
        <begin position="12"/>
        <end position="34"/>
    </location>
</feature>
<dbReference type="PANTHER" id="PTHR44757">
    <property type="entry name" value="DIGUANYLATE CYCLASE DGCP"/>
    <property type="match status" value="1"/>
</dbReference>
<dbReference type="Pfam" id="PF00672">
    <property type="entry name" value="HAMP"/>
    <property type="match status" value="1"/>
</dbReference>
<organism evidence="7 8">
    <name type="scientific">Vibrio sinensis</name>
    <dbReference type="NCBI Taxonomy" id="2302434"/>
    <lineage>
        <taxon>Bacteria</taxon>
        <taxon>Pseudomonadati</taxon>
        <taxon>Pseudomonadota</taxon>
        <taxon>Gammaproteobacteria</taxon>
        <taxon>Vibrionales</taxon>
        <taxon>Vibrionaceae</taxon>
        <taxon>Vibrio</taxon>
    </lineage>
</organism>
<dbReference type="InterPro" id="IPR000160">
    <property type="entry name" value="GGDEF_dom"/>
</dbReference>
<dbReference type="PROSITE" id="PS50887">
    <property type="entry name" value="GGDEF"/>
    <property type="match status" value="1"/>
</dbReference>
<dbReference type="EC" id="3.1.4.52" evidence="1"/>
<dbReference type="NCBIfam" id="TIGR00254">
    <property type="entry name" value="GGDEF"/>
    <property type="match status" value="1"/>
</dbReference>
<dbReference type="SUPFAM" id="SSF55073">
    <property type="entry name" value="Nucleotide cyclase"/>
    <property type="match status" value="1"/>
</dbReference>
<keyword evidence="2" id="KW-0973">c-di-GMP</keyword>
<evidence type="ECO:0000259" key="5">
    <source>
        <dbReference type="PROSITE" id="PS50885"/>
    </source>
</evidence>
<dbReference type="CDD" id="cd06225">
    <property type="entry name" value="HAMP"/>
    <property type="match status" value="1"/>
</dbReference>
<dbReference type="Pfam" id="PF00563">
    <property type="entry name" value="EAL"/>
    <property type="match status" value="1"/>
</dbReference>
<feature type="domain" description="HAMP" evidence="5">
    <location>
        <begin position="216"/>
        <end position="268"/>
    </location>
</feature>
<dbReference type="Gene3D" id="3.30.70.270">
    <property type="match status" value="1"/>
</dbReference>
<dbReference type="Gene3D" id="3.20.20.450">
    <property type="entry name" value="EAL domain"/>
    <property type="match status" value="1"/>
</dbReference>
<evidence type="ECO:0000313" key="8">
    <source>
        <dbReference type="Proteomes" id="UP000273252"/>
    </source>
</evidence>
<dbReference type="InterPro" id="IPR052155">
    <property type="entry name" value="Biofilm_reg_signaling"/>
</dbReference>
<dbReference type="InterPro" id="IPR043128">
    <property type="entry name" value="Rev_trsase/Diguanyl_cyclase"/>
</dbReference>
<dbReference type="InterPro" id="IPR029787">
    <property type="entry name" value="Nucleotide_cyclase"/>
</dbReference>
<dbReference type="Pfam" id="PF00990">
    <property type="entry name" value="GGDEF"/>
    <property type="match status" value="1"/>
</dbReference>
<dbReference type="CDD" id="cd01949">
    <property type="entry name" value="GGDEF"/>
    <property type="match status" value="1"/>
</dbReference>
<dbReference type="CDD" id="cd01948">
    <property type="entry name" value="EAL"/>
    <property type="match status" value="1"/>
</dbReference>
<dbReference type="InterPro" id="IPR035919">
    <property type="entry name" value="EAL_sf"/>
</dbReference>
<dbReference type="PROSITE" id="PS50885">
    <property type="entry name" value="HAMP"/>
    <property type="match status" value="1"/>
</dbReference>
<evidence type="ECO:0000313" key="7">
    <source>
        <dbReference type="EMBL" id="RJX66538.1"/>
    </source>
</evidence>
<dbReference type="GO" id="GO:0071111">
    <property type="term" value="F:cyclic-guanylate-specific phosphodiesterase activity"/>
    <property type="evidence" value="ECO:0007669"/>
    <property type="project" value="UniProtKB-EC"/>
</dbReference>
<dbReference type="PANTHER" id="PTHR44757:SF2">
    <property type="entry name" value="BIOFILM ARCHITECTURE MAINTENANCE PROTEIN MBAA"/>
    <property type="match status" value="1"/>
</dbReference>
<feature type="domain" description="GGDEF" evidence="6">
    <location>
        <begin position="302"/>
        <end position="448"/>
    </location>
</feature>
<name>A0A3A6Q6X2_9VIBR</name>
<keyword evidence="3" id="KW-1133">Transmembrane helix</keyword>
<dbReference type="PROSITE" id="PS50883">
    <property type="entry name" value="EAL"/>
    <property type="match status" value="1"/>
</dbReference>
<dbReference type="SMART" id="SM00304">
    <property type="entry name" value="HAMP"/>
    <property type="match status" value="1"/>
</dbReference>
<keyword evidence="3" id="KW-0472">Membrane</keyword>
<feature type="domain" description="EAL" evidence="4">
    <location>
        <begin position="457"/>
        <end position="714"/>
    </location>
</feature>
<feature type="transmembrane region" description="Helical" evidence="3">
    <location>
        <begin position="195"/>
        <end position="222"/>
    </location>
</feature>
<reference evidence="7 8" key="1">
    <citation type="submission" date="2018-08" db="EMBL/GenBank/DDBJ databases">
        <title>Vibrio isolated from the Eastern China Marginal Seas.</title>
        <authorList>
            <person name="Li Y."/>
        </authorList>
    </citation>
    <scope>NUCLEOTIDE SEQUENCE [LARGE SCALE GENOMIC DNA]</scope>
    <source>
        <strain evidence="7 8">BEI233</strain>
    </source>
</reference>
<dbReference type="SUPFAM" id="SSF141868">
    <property type="entry name" value="EAL domain-like"/>
    <property type="match status" value="1"/>
</dbReference>
<dbReference type="OrthoDB" id="1316910at2"/>
<evidence type="ECO:0000256" key="1">
    <source>
        <dbReference type="ARBA" id="ARBA00012282"/>
    </source>
</evidence>
<dbReference type="InterPro" id="IPR001633">
    <property type="entry name" value="EAL_dom"/>
</dbReference>
<dbReference type="FunFam" id="3.20.20.450:FF:000001">
    <property type="entry name" value="Cyclic di-GMP phosphodiesterase yahA"/>
    <property type="match status" value="1"/>
</dbReference>
<evidence type="ECO:0000256" key="3">
    <source>
        <dbReference type="SAM" id="Phobius"/>
    </source>
</evidence>
<evidence type="ECO:0000256" key="2">
    <source>
        <dbReference type="ARBA" id="ARBA00022636"/>
    </source>
</evidence>
<accession>A0A3A6Q6X2</accession>
<dbReference type="InterPro" id="IPR003660">
    <property type="entry name" value="HAMP_dom"/>
</dbReference>